<dbReference type="GO" id="GO:0008654">
    <property type="term" value="P:phospholipid biosynthetic process"/>
    <property type="evidence" value="ECO:0007669"/>
    <property type="project" value="InterPro"/>
</dbReference>
<keyword evidence="7" id="KW-1185">Reference proteome</keyword>
<dbReference type="Proteomes" id="UP000320078">
    <property type="component" value="Unassembled WGS sequence"/>
</dbReference>
<protein>
    <submittedName>
        <fullName evidence="6">Phosphatidylserine decarboxylase</fullName>
    </submittedName>
</protein>
<keyword evidence="3" id="KW-0456">Lyase</keyword>
<dbReference type="AlphaFoldDB" id="A0A559KJU4"/>
<reference evidence="6 7" key="1">
    <citation type="submission" date="2019-06" db="EMBL/GenBank/DDBJ databases">
        <title>Draft Genome Sequence of Candidatus Phytoplasma pini-Related Strain MDPP: A Resource for Comparative Genomics of Gymnosperm-infecting Phytoplasmas.</title>
        <authorList>
            <person name="Cai W."/>
            <person name="Costanzo S."/>
            <person name="Shao J."/>
            <person name="Zhao Y."/>
            <person name="Davis R."/>
        </authorList>
    </citation>
    <scope>NUCLEOTIDE SEQUENCE [LARGE SCALE GENOMIC DNA]</scope>
    <source>
        <strain evidence="6 7">MDPP</strain>
    </source>
</reference>
<gene>
    <name evidence="6" type="primary">psd</name>
    <name evidence="6" type="ORF">MDPP_00151</name>
</gene>
<organism evidence="6 7">
    <name type="scientific">Candidatus Phytoplasma pini</name>
    <dbReference type="NCBI Taxonomy" id="267362"/>
    <lineage>
        <taxon>Bacteria</taxon>
        <taxon>Bacillati</taxon>
        <taxon>Mycoplasmatota</taxon>
        <taxon>Mollicutes</taxon>
        <taxon>Acholeplasmatales</taxon>
        <taxon>Acholeplasmataceae</taxon>
        <taxon>Candidatus Phytoplasma</taxon>
    </lineage>
</organism>
<sequence length="295" mass="34817">MNKKQLNNKNTDINNNSSNEEINLLQKFFYSNLEKNFFKRLLIKIFVSRFFSFFISLYLKSFISKIHIKKTIKKNNINLELLEKKSFCSYNDFFVRKYKKIFFAKEPHFFISPSEGEISIYSISENSFFLIKGTRYHLSDLLKDEKLSSEYNNGFAVVLRLKPYNYHRYIFIDDGFVTKNVKIKGKLHTVHPIVFKYFNVFKENNREYSILETKNFKKIVQIEIGALLVGKIHNHSILNFRKGQEKGFFSFGGSMIVLLIKFGLVDFNKKILINTQNKLETSFLLGQSIGVKKNF</sequence>
<evidence type="ECO:0000256" key="1">
    <source>
        <dbReference type="ARBA" id="ARBA00022793"/>
    </source>
</evidence>
<comment type="caution">
    <text evidence="6">The sequence shown here is derived from an EMBL/GenBank/DDBJ whole genome shotgun (WGS) entry which is preliminary data.</text>
</comment>
<dbReference type="EMBL" id="VIAE01000002">
    <property type="protein sequence ID" value="TVY12377.1"/>
    <property type="molecule type" value="Genomic_DNA"/>
</dbReference>
<keyword evidence="5" id="KW-0812">Transmembrane</keyword>
<dbReference type="GO" id="GO:0004609">
    <property type="term" value="F:phosphatidylserine decarboxylase activity"/>
    <property type="evidence" value="ECO:0007669"/>
    <property type="project" value="InterPro"/>
</dbReference>
<evidence type="ECO:0000256" key="2">
    <source>
        <dbReference type="ARBA" id="ARBA00023145"/>
    </source>
</evidence>
<evidence type="ECO:0000313" key="7">
    <source>
        <dbReference type="Proteomes" id="UP000320078"/>
    </source>
</evidence>
<proteinExistence type="predicted"/>
<dbReference type="PANTHER" id="PTHR10067:SF17">
    <property type="entry name" value="PHOSPHATIDYLSERINE DECARBOXYLASE PROENZYME 2"/>
    <property type="match status" value="1"/>
</dbReference>
<evidence type="ECO:0000313" key="6">
    <source>
        <dbReference type="EMBL" id="TVY12377.1"/>
    </source>
</evidence>
<keyword evidence="1" id="KW-0210">Decarboxylase</keyword>
<dbReference type="OrthoDB" id="9802030at2"/>
<keyword evidence="4" id="KW-0670">Pyruvate</keyword>
<dbReference type="RefSeq" id="WP_144658299.1">
    <property type="nucleotide sequence ID" value="NZ_VIAE01000002.1"/>
</dbReference>
<keyword evidence="5" id="KW-1133">Transmembrane helix</keyword>
<evidence type="ECO:0000256" key="4">
    <source>
        <dbReference type="ARBA" id="ARBA00023317"/>
    </source>
</evidence>
<evidence type="ECO:0000256" key="3">
    <source>
        <dbReference type="ARBA" id="ARBA00023239"/>
    </source>
</evidence>
<evidence type="ECO:0000256" key="5">
    <source>
        <dbReference type="SAM" id="Phobius"/>
    </source>
</evidence>
<name>A0A559KJU4_9MOLU</name>
<dbReference type="PANTHER" id="PTHR10067">
    <property type="entry name" value="PHOSPHATIDYLSERINE DECARBOXYLASE"/>
    <property type="match status" value="1"/>
</dbReference>
<keyword evidence="2" id="KW-0865">Zymogen</keyword>
<dbReference type="Pfam" id="PF02666">
    <property type="entry name" value="PS_Dcarbxylase"/>
    <property type="match status" value="1"/>
</dbReference>
<accession>A0A559KJU4</accession>
<dbReference type="InterPro" id="IPR003817">
    <property type="entry name" value="PS_Dcarbxylase"/>
</dbReference>
<keyword evidence="5" id="KW-0472">Membrane</keyword>
<feature type="transmembrane region" description="Helical" evidence="5">
    <location>
        <begin position="41"/>
        <end position="59"/>
    </location>
</feature>